<dbReference type="FunFam" id="1.10.10.10:FF:000322">
    <property type="entry name" value="Probable disease resistance protein At1g63360"/>
    <property type="match status" value="1"/>
</dbReference>
<keyword evidence="2" id="KW-0547">Nucleotide-binding</keyword>
<dbReference type="Gene3D" id="1.20.5.4130">
    <property type="match status" value="1"/>
</dbReference>
<dbReference type="EMBL" id="JBBNAF010000005">
    <property type="protein sequence ID" value="KAK9143371.1"/>
    <property type="molecule type" value="Genomic_DNA"/>
</dbReference>
<dbReference type="InterPro" id="IPR044974">
    <property type="entry name" value="Disease_R_plants"/>
</dbReference>
<protein>
    <submittedName>
        <fullName evidence="8">Uncharacterized protein</fullName>
    </submittedName>
</protein>
<dbReference type="Gene3D" id="3.80.10.10">
    <property type="entry name" value="Ribonuclease Inhibitor"/>
    <property type="match status" value="1"/>
</dbReference>
<evidence type="ECO:0000256" key="1">
    <source>
        <dbReference type="ARBA" id="ARBA00022737"/>
    </source>
</evidence>
<evidence type="ECO:0000259" key="7">
    <source>
        <dbReference type="Pfam" id="PF23598"/>
    </source>
</evidence>
<dbReference type="InterPro" id="IPR058922">
    <property type="entry name" value="WHD_DRP"/>
</dbReference>
<dbReference type="SUPFAM" id="SSF52058">
    <property type="entry name" value="L domain-like"/>
    <property type="match status" value="1"/>
</dbReference>
<dbReference type="InterPro" id="IPR041118">
    <property type="entry name" value="Rx_N"/>
</dbReference>
<dbReference type="InterPro" id="IPR002182">
    <property type="entry name" value="NB-ARC"/>
</dbReference>
<dbReference type="GO" id="GO:0043531">
    <property type="term" value="F:ADP binding"/>
    <property type="evidence" value="ECO:0007669"/>
    <property type="project" value="InterPro"/>
</dbReference>
<feature type="domain" description="Disease resistance N-terminal" evidence="5">
    <location>
        <begin position="7"/>
        <end position="93"/>
    </location>
</feature>
<dbReference type="CDD" id="cd14798">
    <property type="entry name" value="RX-CC_like"/>
    <property type="match status" value="1"/>
</dbReference>
<keyword evidence="9" id="KW-1185">Reference proteome</keyword>
<comment type="caution">
    <text evidence="8">The sequence shown here is derived from an EMBL/GenBank/DDBJ whole genome shotgun (WGS) entry which is preliminary data.</text>
</comment>
<proteinExistence type="predicted"/>
<sequence>MAAEALVAYFVTKLGEMVAAEAQLQLGIEEDIKFIKNEFSIMSAFLKDADQKRYDKTAFVMEFVSQMRDESFKIEDALDEFLFQIEILRSKKPKSFLNLSICITYVPYFFKQMKLQRQFHFQIEAIKKEIYDISKRKDTYKFPESVQSSMAQEEDAFLSSSVSTLLVAEKDTVDVMKEHVRRLEDLILREKEEQQLKVISIVGMGGLGKTTLAQKAYQAVKTKFQCHAWVSVKRSFEAKAILRCMLQEFCGSKPLPNDVDKMSEDSLRQQINNCLQGQSYVLVLDDIWDSKAWKVVRPALPHNNSARDLFCSIAFKEQNPQGHSPSWLDVFVDDMVRKCEGLPLALVTLGGFMSSSDTNPSRWIRVLDTLSYQLDTNPKLKEIKSIFLRCYNHLPPHLKCCLLYCAMFPVGSEIPRDELIRLWVAEGFVIGERQMTLEEVANTYFNELIKCNILQGVFKEETWEIQHCRMHALIHDATVHMLQKEQLGGVITQTEDIGSQVNRWLAFHGEQPKGPPNLNDWNIRSLHMFVKQHRIPIIDVLFGSSLRLLRVLNLRDLEIPSLPKDFGDLIHLRYLALGKLLFSSLPSSVGKLHNLQTLYLGQDYPMPLPKEITSARLLRHLLSKTPFEMPSGVGNLSHLQTLDCVEFKDIDVLKELENLTQIRKLHIHNVKGSEDYGAELSSCIAKMKRLHELKIVCGLKERLKLSSSLSSTPSFLDTMHIDGTMDRLPGWLASLSCLRVMSLSHCKLLEDPLKFLSKLHSLVKLTICDASSAREMEFGDDRETFSSLEYLELSDMYTLEELGGMQEGLMKKLRKLCIKDCQALRKLPDGIQHLNLQELILEQMPEEFIKRYGEGGADHEIVKKIHTRKFSSLIHPFEQELPQKSRPGLIRD</sequence>
<dbReference type="Pfam" id="PF00931">
    <property type="entry name" value="NB-ARC"/>
    <property type="match status" value="1"/>
</dbReference>
<keyword evidence="1" id="KW-0677">Repeat</keyword>
<dbReference type="Proteomes" id="UP001420932">
    <property type="component" value="Unassembled WGS sequence"/>
</dbReference>
<dbReference type="PANTHER" id="PTHR23155">
    <property type="entry name" value="DISEASE RESISTANCE PROTEIN RP"/>
    <property type="match status" value="1"/>
</dbReference>
<evidence type="ECO:0000313" key="8">
    <source>
        <dbReference type="EMBL" id="KAK9143371.1"/>
    </source>
</evidence>
<gene>
    <name evidence="8" type="ORF">Syun_012771</name>
</gene>
<evidence type="ECO:0000313" key="9">
    <source>
        <dbReference type="Proteomes" id="UP001420932"/>
    </source>
</evidence>
<feature type="domain" description="Disease resistance R13L4/SHOC-2-like LRR" evidence="7">
    <location>
        <begin position="523"/>
        <end position="825"/>
    </location>
</feature>
<evidence type="ECO:0000259" key="4">
    <source>
        <dbReference type="Pfam" id="PF00931"/>
    </source>
</evidence>
<dbReference type="Pfam" id="PF18052">
    <property type="entry name" value="Rx_N"/>
    <property type="match status" value="1"/>
</dbReference>
<dbReference type="InterPro" id="IPR038005">
    <property type="entry name" value="RX-like_CC"/>
</dbReference>
<evidence type="ECO:0000259" key="6">
    <source>
        <dbReference type="Pfam" id="PF23559"/>
    </source>
</evidence>
<reference evidence="8 9" key="1">
    <citation type="submission" date="2024-01" db="EMBL/GenBank/DDBJ databases">
        <title>Genome assemblies of Stephania.</title>
        <authorList>
            <person name="Yang L."/>
        </authorList>
    </citation>
    <scope>NUCLEOTIDE SEQUENCE [LARGE SCALE GENOMIC DNA]</scope>
    <source>
        <strain evidence="8">YNDBR</strain>
        <tissue evidence="8">Leaf</tissue>
    </source>
</reference>
<dbReference type="InterPro" id="IPR027417">
    <property type="entry name" value="P-loop_NTPase"/>
</dbReference>
<accession>A0AAP0K078</accession>
<evidence type="ECO:0000256" key="2">
    <source>
        <dbReference type="ARBA" id="ARBA00022741"/>
    </source>
</evidence>
<dbReference type="InterPro" id="IPR055414">
    <property type="entry name" value="LRR_R13L4/SHOC2-like"/>
</dbReference>
<dbReference type="PANTHER" id="PTHR23155:SF1205">
    <property type="entry name" value="DISEASE RESISTANCE PROTEIN RPM1"/>
    <property type="match status" value="1"/>
</dbReference>
<dbReference type="InterPro" id="IPR036388">
    <property type="entry name" value="WH-like_DNA-bd_sf"/>
</dbReference>
<name>A0AAP0K078_9MAGN</name>
<dbReference type="PRINTS" id="PR00364">
    <property type="entry name" value="DISEASERSIST"/>
</dbReference>
<dbReference type="AlphaFoldDB" id="A0AAP0K078"/>
<organism evidence="8 9">
    <name type="scientific">Stephania yunnanensis</name>
    <dbReference type="NCBI Taxonomy" id="152371"/>
    <lineage>
        <taxon>Eukaryota</taxon>
        <taxon>Viridiplantae</taxon>
        <taxon>Streptophyta</taxon>
        <taxon>Embryophyta</taxon>
        <taxon>Tracheophyta</taxon>
        <taxon>Spermatophyta</taxon>
        <taxon>Magnoliopsida</taxon>
        <taxon>Ranunculales</taxon>
        <taxon>Menispermaceae</taxon>
        <taxon>Menispermoideae</taxon>
        <taxon>Cissampelideae</taxon>
        <taxon>Stephania</taxon>
    </lineage>
</organism>
<dbReference type="Pfam" id="PF23559">
    <property type="entry name" value="WHD_DRP"/>
    <property type="match status" value="1"/>
</dbReference>
<dbReference type="Pfam" id="PF23598">
    <property type="entry name" value="LRR_14"/>
    <property type="match status" value="1"/>
</dbReference>
<evidence type="ECO:0000259" key="5">
    <source>
        <dbReference type="Pfam" id="PF18052"/>
    </source>
</evidence>
<dbReference type="Gene3D" id="1.10.10.10">
    <property type="entry name" value="Winged helix-like DNA-binding domain superfamily/Winged helix DNA-binding domain"/>
    <property type="match status" value="1"/>
</dbReference>
<dbReference type="GO" id="GO:0098542">
    <property type="term" value="P:defense response to other organism"/>
    <property type="evidence" value="ECO:0007669"/>
    <property type="project" value="TreeGrafter"/>
</dbReference>
<dbReference type="Gene3D" id="3.40.50.300">
    <property type="entry name" value="P-loop containing nucleotide triphosphate hydrolases"/>
    <property type="match status" value="1"/>
</dbReference>
<evidence type="ECO:0000256" key="3">
    <source>
        <dbReference type="ARBA" id="ARBA00022821"/>
    </source>
</evidence>
<feature type="domain" description="NB-ARC" evidence="4">
    <location>
        <begin position="177"/>
        <end position="303"/>
    </location>
</feature>
<keyword evidence="3" id="KW-0611">Plant defense</keyword>
<dbReference type="SUPFAM" id="SSF52540">
    <property type="entry name" value="P-loop containing nucleoside triphosphate hydrolases"/>
    <property type="match status" value="1"/>
</dbReference>
<dbReference type="InterPro" id="IPR032675">
    <property type="entry name" value="LRR_dom_sf"/>
</dbReference>
<feature type="domain" description="Disease resistance protein winged helix" evidence="6">
    <location>
        <begin position="407"/>
        <end position="476"/>
    </location>
</feature>